<sequence length="69" mass="8320">MSYEAMVEQIKTVPQECLVDIENYIQFVLYRYNLNCRTEKNKNLSKYFGSVNFNKDALVLQKEMRDEWS</sequence>
<evidence type="ECO:0008006" key="3">
    <source>
        <dbReference type="Google" id="ProtNLM"/>
    </source>
</evidence>
<reference evidence="1 2" key="1">
    <citation type="submission" date="2013-04" db="EMBL/GenBank/DDBJ databases">
        <title>The Genome Sequence of Treponema medium ATCC 700293.</title>
        <authorList>
            <consortium name="The Broad Institute Genomics Platform"/>
            <person name="Earl A."/>
            <person name="Ward D."/>
            <person name="Feldgarden M."/>
            <person name="Gevers D."/>
            <person name="Leonetti C."/>
            <person name="Blanton J.M."/>
            <person name="Dewhirst F.E."/>
            <person name="Izard J."/>
            <person name="Walker B."/>
            <person name="Young S."/>
            <person name="Zeng Q."/>
            <person name="Gargeya S."/>
            <person name="Fitzgerald M."/>
            <person name="Haas B."/>
            <person name="Abouelleil A."/>
            <person name="Allen A.W."/>
            <person name="Alvarado L."/>
            <person name="Arachchi H.M."/>
            <person name="Berlin A.M."/>
            <person name="Chapman S.B."/>
            <person name="Gainer-Dewar J."/>
            <person name="Goldberg J."/>
            <person name="Griggs A."/>
            <person name="Gujja S."/>
            <person name="Hansen M."/>
            <person name="Howarth C."/>
            <person name="Imamovic A."/>
            <person name="Ireland A."/>
            <person name="Larimer J."/>
            <person name="McCowan C."/>
            <person name="Murphy C."/>
            <person name="Pearson M."/>
            <person name="Poon T.W."/>
            <person name="Priest M."/>
            <person name="Roberts A."/>
            <person name="Saif S."/>
            <person name="Shea T."/>
            <person name="Sisk P."/>
            <person name="Sykes S."/>
            <person name="Wortman J."/>
            <person name="Nusbaum C."/>
            <person name="Birren B."/>
        </authorList>
    </citation>
    <scope>NUCLEOTIDE SEQUENCE [LARGE SCALE GENOMIC DNA]</scope>
    <source>
        <strain evidence="1 2">ATCC 700293</strain>
    </source>
</reference>
<name>A0AA87NR95_TREMD</name>
<evidence type="ECO:0000313" key="2">
    <source>
        <dbReference type="Proteomes" id="UP000014634"/>
    </source>
</evidence>
<protein>
    <recommendedName>
        <fullName evidence="3">DUF2281 domain-containing protein</fullName>
    </recommendedName>
</protein>
<evidence type="ECO:0000313" key="1">
    <source>
        <dbReference type="EMBL" id="EPF28500.1"/>
    </source>
</evidence>
<gene>
    <name evidence="1" type="ORF">HMPREF9195_01396</name>
</gene>
<comment type="caution">
    <text evidence="1">The sequence shown here is derived from an EMBL/GenBank/DDBJ whole genome shotgun (WGS) entry which is preliminary data.</text>
</comment>
<dbReference type="EMBL" id="ATFE01000011">
    <property type="protein sequence ID" value="EPF28500.1"/>
    <property type="molecule type" value="Genomic_DNA"/>
</dbReference>
<organism evidence="1 2">
    <name type="scientific">Treponema medium ATCC 700293</name>
    <dbReference type="NCBI Taxonomy" id="1125700"/>
    <lineage>
        <taxon>Bacteria</taxon>
        <taxon>Pseudomonadati</taxon>
        <taxon>Spirochaetota</taxon>
        <taxon>Spirochaetia</taxon>
        <taxon>Spirochaetales</taxon>
        <taxon>Treponemataceae</taxon>
        <taxon>Treponema</taxon>
    </lineage>
</organism>
<dbReference type="AlphaFoldDB" id="A0AA87NR95"/>
<proteinExistence type="predicted"/>
<dbReference type="Proteomes" id="UP000014634">
    <property type="component" value="Unassembled WGS sequence"/>
</dbReference>
<accession>A0AA87NR95</accession>
<dbReference type="RefSeq" id="WP_016523339.1">
    <property type="nucleotide sequence ID" value="NZ_KE332517.1"/>
</dbReference>